<gene>
    <name evidence="3" type="ORF">IAA60_02510</name>
</gene>
<dbReference type="PANTHER" id="PTHR36113:SF6">
    <property type="entry name" value="FOSFOMYCIN RESISTANCE PROTEIN FOSX"/>
    <property type="match status" value="1"/>
</dbReference>
<reference evidence="3" key="1">
    <citation type="submission" date="2020-10" db="EMBL/GenBank/DDBJ databases">
        <authorList>
            <person name="Gilroy R."/>
        </authorList>
    </citation>
    <scope>NUCLEOTIDE SEQUENCE</scope>
    <source>
        <strain evidence="3">CHK181-108</strain>
    </source>
</reference>
<dbReference type="InterPro" id="IPR004360">
    <property type="entry name" value="Glyas_Fos-R_dOase_dom"/>
</dbReference>
<dbReference type="Proteomes" id="UP000824165">
    <property type="component" value="Unassembled WGS sequence"/>
</dbReference>
<protein>
    <submittedName>
        <fullName evidence="3">VOC family protein</fullName>
    </submittedName>
</protein>
<evidence type="ECO:0000256" key="1">
    <source>
        <dbReference type="ARBA" id="ARBA00022723"/>
    </source>
</evidence>
<dbReference type="InterPro" id="IPR029068">
    <property type="entry name" value="Glyas_Bleomycin-R_OHBP_Dase"/>
</dbReference>
<evidence type="ECO:0000259" key="2">
    <source>
        <dbReference type="PROSITE" id="PS51819"/>
    </source>
</evidence>
<comment type="caution">
    <text evidence="3">The sequence shown here is derived from an EMBL/GenBank/DDBJ whole genome shotgun (WGS) entry which is preliminary data.</text>
</comment>
<dbReference type="Gene3D" id="3.10.180.10">
    <property type="entry name" value="2,3-Dihydroxybiphenyl 1,2-Dioxygenase, domain 1"/>
    <property type="match status" value="1"/>
</dbReference>
<evidence type="ECO:0000313" key="4">
    <source>
        <dbReference type="Proteomes" id="UP000824165"/>
    </source>
</evidence>
<organism evidence="3 4">
    <name type="scientific">Candidatus Ornithomonoglobus intestinigallinarum</name>
    <dbReference type="NCBI Taxonomy" id="2840894"/>
    <lineage>
        <taxon>Bacteria</taxon>
        <taxon>Bacillati</taxon>
        <taxon>Bacillota</taxon>
        <taxon>Clostridia</taxon>
        <taxon>Candidatus Ornithomonoglobus</taxon>
    </lineage>
</organism>
<dbReference type="GO" id="GO:0046872">
    <property type="term" value="F:metal ion binding"/>
    <property type="evidence" value="ECO:0007669"/>
    <property type="project" value="UniProtKB-KW"/>
</dbReference>
<reference evidence="3" key="2">
    <citation type="journal article" date="2021" name="PeerJ">
        <title>Extensive microbial diversity within the chicken gut microbiome revealed by metagenomics and culture.</title>
        <authorList>
            <person name="Gilroy R."/>
            <person name="Ravi A."/>
            <person name="Getino M."/>
            <person name="Pursley I."/>
            <person name="Horton D.L."/>
            <person name="Alikhan N.F."/>
            <person name="Baker D."/>
            <person name="Gharbi K."/>
            <person name="Hall N."/>
            <person name="Watson M."/>
            <person name="Adriaenssens E.M."/>
            <person name="Foster-Nyarko E."/>
            <person name="Jarju S."/>
            <person name="Secka A."/>
            <person name="Antonio M."/>
            <person name="Oren A."/>
            <person name="Chaudhuri R.R."/>
            <person name="La Ragione R."/>
            <person name="Hildebrand F."/>
            <person name="Pallen M.J."/>
        </authorList>
    </citation>
    <scope>NUCLEOTIDE SEQUENCE</scope>
    <source>
        <strain evidence="3">CHK181-108</strain>
    </source>
</reference>
<accession>A0A9D1H3X1</accession>
<dbReference type="PANTHER" id="PTHR36113">
    <property type="entry name" value="LYASE, PUTATIVE-RELATED-RELATED"/>
    <property type="match status" value="1"/>
</dbReference>
<dbReference type="EMBL" id="DVLU01000022">
    <property type="protein sequence ID" value="HIT84759.1"/>
    <property type="molecule type" value="Genomic_DNA"/>
</dbReference>
<sequence length="132" mass="15062">MKMLVQGIEHVAIVSYDTAALKDWYIKMFGGRVVYDNGKGTYFLAFQNGDMIEFVTAQSDKPSDVEKSAGIRHIALAVDSQSFDEIVPKLKEDERVEEVHDVSENAKGLKTYWFKDIEGNFMHLIYRPEPLV</sequence>
<proteinExistence type="predicted"/>
<dbReference type="SUPFAM" id="SSF54593">
    <property type="entry name" value="Glyoxalase/Bleomycin resistance protein/Dihydroxybiphenyl dioxygenase"/>
    <property type="match status" value="1"/>
</dbReference>
<dbReference type="InterPro" id="IPR051332">
    <property type="entry name" value="Fosfomycin_Res_Enzymes"/>
</dbReference>
<dbReference type="InterPro" id="IPR037523">
    <property type="entry name" value="VOC_core"/>
</dbReference>
<dbReference type="Pfam" id="PF00903">
    <property type="entry name" value="Glyoxalase"/>
    <property type="match status" value="1"/>
</dbReference>
<name>A0A9D1H3X1_9FIRM</name>
<keyword evidence="1" id="KW-0479">Metal-binding</keyword>
<evidence type="ECO:0000313" key="3">
    <source>
        <dbReference type="EMBL" id="HIT84759.1"/>
    </source>
</evidence>
<dbReference type="AlphaFoldDB" id="A0A9D1H3X1"/>
<dbReference type="PROSITE" id="PS51819">
    <property type="entry name" value="VOC"/>
    <property type="match status" value="1"/>
</dbReference>
<feature type="domain" description="VOC" evidence="2">
    <location>
        <begin position="7"/>
        <end position="127"/>
    </location>
</feature>